<feature type="domain" description="Retrotransposon gag" evidence="8">
    <location>
        <begin position="142"/>
        <end position="239"/>
    </location>
</feature>
<dbReference type="Pfam" id="PF17917">
    <property type="entry name" value="RT_RNaseH"/>
    <property type="match status" value="1"/>
</dbReference>
<dbReference type="Pfam" id="PF03732">
    <property type="entry name" value="Retrotrans_gag"/>
    <property type="match status" value="1"/>
</dbReference>
<dbReference type="Gene3D" id="3.10.10.10">
    <property type="entry name" value="HIV Type 1 Reverse Transcriptase, subunit A, domain 1"/>
    <property type="match status" value="1"/>
</dbReference>
<dbReference type="GO" id="GO:0004519">
    <property type="term" value="F:endonuclease activity"/>
    <property type="evidence" value="ECO:0007669"/>
    <property type="project" value="UniProtKB-KW"/>
</dbReference>
<evidence type="ECO:0000259" key="8">
    <source>
        <dbReference type="Pfam" id="PF03732"/>
    </source>
</evidence>
<dbReference type="PANTHER" id="PTHR35046:SF9">
    <property type="entry name" value="RNA-DIRECTED DNA POLYMERASE"/>
    <property type="match status" value="1"/>
</dbReference>
<gene>
    <name evidence="10" type="primary">pol_1408</name>
    <name evidence="10" type="ORF">CK203_033761</name>
</gene>
<evidence type="ECO:0000256" key="4">
    <source>
        <dbReference type="ARBA" id="ARBA00022759"/>
    </source>
</evidence>
<evidence type="ECO:0000259" key="9">
    <source>
        <dbReference type="Pfam" id="PF17917"/>
    </source>
</evidence>
<evidence type="ECO:0000256" key="7">
    <source>
        <dbReference type="SAM" id="MobiDB-lite"/>
    </source>
</evidence>
<feature type="region of interest" description="Disordered" evidence="7">
    <location>
        <begin position="279"/>
        <end position="323"/>
    </location>
</feature>
<evidence type="ECO:0000256" key="6">
    <source>
        <dbReference type="ARBA" id="ARBA00022918"/>
    </source>
</evidence>
<dbReference type="InterPro" id="IPR043128">
    <property type="entry name" value="Rev_trsase/Diguanyl_cyclase"/>
</dbReference>
<keyword evidence="6" id="KW-0695">RNA-directed DNA polymerase</keyword>
<evidence type="ECO:0000256" key="5">
    <source>
        <dbReference type="ARBA" id="ARBA00022801"/>
    </source>
</evidence>
<proteinExistence type="predicted"/>
<organism evidence="10 11">
    <name type="scientific">Vitis vinifera</name>
    <name type="common">Grape</name>
    <dbReference type="NCBI Taxonomy" id="29760"/>
    <lineage>
        <taxon>Eukaryota</taxon>
        <taxon>Viridiplantae</taxon>
        <taxon>Streptophyta</taxon>
        <taxon>Embryophyta</taxon>
        <taxon>Tracheophyta</taxon>
        <taxon>Spermatophyta</taxon>
        <taxon>Magnoliopsida</taxon>
        <taxon>eudicotyledons</taxon>
        <taxon>Gunneridae</taxon>
        <taxon>Pentapetalae</taxon>
        <taxon>rosids</taxon>
        <taxon>Vitales</taxon>
        <taxon>Vitaceae</taxon>
        <taxon>Viteae</taxon>
        <taxon>Vitis</taxon>
    </lineage>
</organism>
<keyword evidence="3" id="KW-0540">Nuclease</keyword>
<keyword evidence="2" id="KW-0548">Nucleotidyltransferase</keyword>
<keyword evidence="1" id="KW-0808">Transferase</keyword>
<dbReference type="Gene3D" id="3.30.70.270">
    <property type="match status" value="2"/>
</dbReference>
<comment type="caution">
    <text evidence="10">The sequence shown here is derived from an EMBL/GenBank/DDBJ whole genome shotgun (WGS) entry which is preliminary data.</text>
</comment>
<evidence type="ECO:0000256" key="2">
    <source>
        <dbReference type="ARBA" id="ARBA00022695"/>
    </source>
</evidence>
<sequence>MNEFSAASFSFVRCKEYLGVKPKSKGAIMATRSRRSSRGRLTDSQCDEMLIRMVDQLDSLHIRLKEQEAIQAPQYPMSEWARGLLERRHEVCDTAGDITKIVRMEVPDFEGKVDATQFVDWLAVIEEYFNWYDMMDDRRVRFAKMKLVGLEKVWWTGVEGNIRRMGLPPISTRQEMKAKLREKYMPINYYDKLCDQLINLRQNNMPVVEYMQKFDELKTRSQIVEDHRQTLARFKAGLRSEIKRELLHQPLYSLEHTFQVALDMEEYVGHSFHRKPEAMTMESAQKKLHDTSQSMKPGSSHPFNPPTGFKSSSSQGVDPKAPKMEEEDWRQTSIFQMLVQCGNQAHKLIVDSDSCMNVVLASMVESLKLPVESHPQPYKVAWINNMSIPTHIILGRPWLYDRDVHHCGKENTYSFMFKNQKVVLKPMTVAEMGKYRIQKSTKVVEGMKSSLHILTKKFQHESKENRVIYAVIMKKNGMKDAGNISSIPKKAAELLNNFSDIGPVDLPSELPPLHNIQHSIDFMLGSQLPNFPAYRMNPIESAELKTLAPIPWLDDMLDMMAGSYIFSKIDLKSGYHQIWLRPEDECKTAFKTKDGLEVDPNKVKAILEWPVPSTLQELRSFHVLSTFYGRFIRSFSTIMAPITDCMKKNQFVWTKATTKAFEEIKKRLTKALVLQLPDFSKVFEVACDALNVGIGGVLGQERHPIAFFSEKLNEAKQKYSIYDKEFYVMVQTLRYWCHYLLPKEFVLYFDHEALKYVNSQKKHNHRHGKWVSLLQEYTFVIRHKSGVENKAADALSQVVYILSSMAIQVLGFDLLKWDYNSYKDFNIIYDALAAGIAGAYPDFSLHDGYLFKGPAFAYLTHHFESK</sequence>
<evidence type="ECO:0000256" key="3">
    <source>
        <dbReference type="ARBA" id="ARBA00022722"/>
    </source>
</evidence>
<feature type="domain" description="Reverse transcriptase RNase H-like" evidence="9">
    <location>
        <begin position="678"/>
        <end position="777"/>
    </location>
</feature>
<evidence type="ECO:0000313" key="11">
    <source>
        <dbReference type="Proteomes" id="UP000288805"/>
    </source>
</evidence>
<dbReference type="GO" id="GO:0016787">
    <property type="term" value="F:hydrolase activity"/>
    <property type="evidence" value="ECO:0007669"/>
    <property type="project" value="UniProtKB-KW"/>
</dbReference>
<keyword evidence="4" id="KW-0255">Endonuclease</keyword>
<dbReference type="AlphaFoldDB" id="A0A438IQB3"/>
<keyword evidence="5" id="KW-0378">Hydrolase</keyword>
<dbReference type="Proteomes" id="UP000288805">
    <property type="component" value="Unassembled WGS sequence"/>
</dbReference>
<dbReference type="CDD" id="cd09274">
    <property type="entry name" value="RNase_HI_RT_Ty3"/>
    <property type="match status" value="1"/>
</dbReference>
<accession>A0A438IQB3</accession>
<protein>
    <submittedName>
        <fullName evidence="10">Retrovirus-related Pol polyprotein from transposon 297</fullName>
    </submittedName>
</protein>
<dbReference type="InterPro" id="IPR005162">
    <property type="entry name" value="Retrotrans_gag_dom"/>
</dbReference>
<dbReference type="InterPro" id="IPR041373">
    <property type="entry name" value="RT_RNaseH"/>
</dbReference>
<name>A0A438IQB3_VITVI</name>
<reference evidence="10 11" key="1">
    <citation type="journal article" date="2018" name="PLoS Genet.">
        <title>Population sequencing reveals clonal diversity and ancestral inbreeding in the grapevine cultivar Chardonnay.</title>
        <authorList>
            <person name="Roach M.J."/>
            <person name="Johnson D.L."/>
            <person name="Bohlmann J."/>
            <person name="van Vuuren H.J."/>
            <person name="Jones S.J."/>
            <person name="Pretorius I.S."/>
            <person name="Schmidt S.A."/>
            <person name="Borneman A.R."/>
        </authorList>
    </citation>
    <scope>NUCLEOTIDE SEQUENCE [LARGE SCALE GENOMIC DNA]</scope>
    <source>
        <strain evidence="11">cv. Chardonnay</strain>
        <tissue evidence="10">Leaf</tissue>
    </source>
</reference>
<evidence type="ECO:0000313" key="10">
    <source>
        <dbReference type="EMBL" id="RVW98896.1"/>
    </source>
</evidence>
<dbReference type="GO" id="GO:0003964">
    <property type="term" value="F:RNA-directed DNA polymerase activity"/>
    <property type="evidence" value="ECO:0007669"/>
    <property type="project" value="UniProtKB-KW"/>
</dbReference>
<dbReference type="SUPFAM" id="SSF56672">
    <property type="entry name" value="DNA/RNA polymerases"/>
    <property type="match status" value="1"/>
</dbReference>
<evidence type="ECO:0000256" key="1">
    <source>
        <dbReference type="ARBA" id="ARBA00022679"/>
    </source>
</evidence>
<dbReference type="PANTHER" id="PTHR35046">
    <property type="entry name" value="ZINC KNUCKLE (CCHC-TYPE) FAMILY PROTEIN"/>
    <property type="match status" value="1"/>
</dbReference>
<dbReference type="EMBL" id="QGNW01000090">
    <property type="protein sequence ID" value="RVW98896.1"/>
    <property type="molecule type" value="Genomic_DNA"/>
</dbReference>
<dbReference type="InterPro" id="IPR043502">
    <property type="entry name" value="DNA/RNA_pol_sf"/>
</dbReference>
<dbReference type="FunFam" id="3.30.70.270:FF:000020">
    <property type="entry name" value="Transposon Tf2-6 polyprotein-like Protein"/>
    <property type="match status" value="1"/>
</dbReference>